<evidence type="ECO:0000256" key="1">
    <source>
        <dbReference type="ARBA" id="ARBA00023015"/>
    </source>
</evidence>
<dbReference type="SUPFAM" id="SSF46785">
    <property type="entry name" value="Winged helix' DNA-binding domain"/>
    <property type="match status" value="1"/>
</dbReference>
<organism evidence="5 6">
    <name type="scientific">Candidatus Aveggerthella stercoripullorum</name>
    <dbReference type="NCBI Taxonomy" id="2840688"/>
    <lineage>
        <taxon>Bacteria</taxon>
        <taxon>Bacillati</taxon>
        <taxon>Actinomycetota</taxon>
        <taxon>Coriobacteriia</taxon>
        <taxon>Eggerthellales</taxon>
        <taxon>Eggerthellaceae</taxon>
        <taxon>Eggerthellaceae incertae sedis</taxon>
        <taxon>Candidatus Aveggerthella</taxon>
    </lineage>
</organism>
<dbReference type="SUPFAM" id="SSF48008">
    <property type="entry name" value="GntR ligand-binding domain-like"/>
    <property type="match status" value="1"/>
</dbReference>
<dbReference type="PANTHER" id="PTHR43537:SF24">
    <property type="entry name" value="GLUCONATE OPERON TRANSCRIPTIONAL REPRESSOR"/>
    <property type="match status" value="1"/>
</dbReference>
<keyword evidence="3" id="KW-0804">Transcription</keyword>
<name>A0A9D0ZZ75_9ACTN</name>
<dbReference type="AlphaFoldDB" id="A0A9D0ZZ75"/>
<evidence type="ECO:0000256" key="3">
    <source>
        <dbReference type="ARBA" id="ARBA00023163"/>
    </source>
</evidence>
<dbReference type="PROSITE" id="PS50949">
    <property type="entry name" value="HTH_GNTR"/>
    <property type="match status" value="1"/>
</dbReference>
<feature type="domain" description="HTH gntR-type" evidence="4">
    <location>
        <begin position="5"/>
        <end position="72"/>
    </location>
</feature>
<dbReference type="GO" id="GO:0003700">
    <property type="term" value="F:DNA-binding transcription factor activity"/>
    <property type="evidence" value="ECO:0007669"/>
    <property type="project" value="InterPro"/>
</dbReference>
<dbReference type="InterPro" id="IPR036388">
    <property type="entry name" value="WH-like_DNA-bd_sf"/>
</dbReference>
<evidence type="ECO:0000313" key="5">
    <source>
        <dbReference type="EMBL" id="HIR01335.1"/>
    </source>
</evidence>
<dbReference type="SMART" id="SM00345">
    <property type="entry name" value="HTH_GNTR"/>
    <property type="match status" value="1"/>
</dbReference>
<evidence type="ECO:0000313" key="6">
    <source>
        <dbReference type="Proteomes" id="UP000824261"/>
    </source>
</evidence>
<comment type="caution">
    <text evidence="5">The sequence shown here is derived from an EMBL/GenBank/DDBJ whole genome shotgun (WGS) entry which is preliminary data.</text>
</comment>
<dbReference type="EMBL" id="DVGB01000044">
    <property type="protein sequence ID" value="HIR01335.1"/>
    <property type="molecule type" value="Genomic_DNA"/>
</dbReference>
<sequence length="215" mass="24926">MEQYRSLKDHVYDYIAELIDGGRLGGGDKVSEQQICDALNVSRTPVREALIQLAGDGYLENLPRKGFRVKRVDDESAREIFEILGPLDGRAAWLASEHLTDEDCSQLQFLCESMNLAIEKGLVKKYDDLQREFHDYYVQRCGNARLIAYITQLNRFFMKREYESVDAETAHVLLMKANEEHAEIVRLLSAHERDRVQDYIRDVHWSIDNAPFVAW</sequence>
<dbReference type="InterPro" id="IPR011711">
    <property type="entry name" value="GntR_C"/>
</dbReference>
<reference evidence="5" key="2">
    <citation type="journal article" date="2021" name="PeerJ">
        <title>Extensive microbial diversity within the chicken gut microbiome revealed by metagenomics and culture.</title>
        <authorList>
            <person name="Gilroy R."/>
            <person name="Ravi A."/>
            <person name="Getino M."/>
            <person name="Pursley I."/>
            <person name="Horton D.L."/>
            <person name="Alikhan N.F."/>
            <person name="Baker D."/>
            <person name="Gharbi K."/>
            <person name="Hall N."/>
            <person name="Watson M."/>
            <person name="Adriaenssens E.M."/>
            <person name="Foster-Nyarko E."/>
            <person name="Jarju S."/>
            <person name="Secka A."/>
            <person name="Antonio M."/>
            <person name="Oren A."/>
            <person name="Chaudhuri R.R."/>
            <person name="La Ragione R."/>
            <person name="Hildebrand F."/>
            <person name="Pallen M.J."/>
        </authorList>
    </citation>
    <scope>NUCLEOTIDE SEQUENCE</scope>
    <source>
        <strain evidence="5">ChiGjej1B1-2707</strain>
    </source>
</reference>
<keyword evidence="2" id="KW-0238">DNA-binding</keyword>
<evidence type="ECO:0000256" key="2">
    <source>
        <dbReference type="ARBA" id="ARBA00023125"/>
    </source>
</evidence>
<dbReference type="Gene3D" id="1.20.120.530">
    <property type="entry name" value="GntR ligand-binding domain-like"/>
    <property type="match status" value="1"/>
</dbReference>
<proteinExistence type="predicted"/>
<accession>A0A9D0ZZ75</accession>
<dbReference type="Pfam" id="PF00392">
    <property type="entry name" value="GntR"/>
    <property type="match status" value="1"/>
</dbReference>
<dbReference type="PRINTS" id="PR00035">
    <property type="entry name" value="HTHGNTR"/>
</dbReference>
<dbReference type="InterPro" id="IPR000524">
    <property type="entry name" value="Tscrpt_reg_HTH_GntR"/>
</dbReference>
<dbReference type="GO" id="GO:0003677">
    <property type="term" value="F:DNA binding"/>
    <property type="evidence" value="ECO:0007669"/>
    <property type="project" value="UniProtKB-KW"/>
</dbReference>
<dbReference type="Gene3D" id="1.10.10.10">
    <property type="entry name" value="Winged helix-like DNA-binding domain superfamily/Winged helix DNA-binding domain"/>
    <property type="match status" value="1"/>
</dbReference>
<dbReference type="Pfam" id="PF07729">
    <property type="entry name" value="FCD"/>
    <property type="match status" value="1"/>
</dbReference>
<dbReference type="Proteomes" id="UP000824261">
    <property type="component" value="Unassembled WGS sequence"/>
</dbReference>
<protein>
    <submittedName>
        <fullName evidence="5">GntR family transcriptional regulator</fullName>
    </submittedName>
</protein>
<dbReference type="PANTHER" id="PTHR43537">
    <property type="entry name" value="TRANSCRIPTIONAL REGULATOR, GNTR FAMILY"/>
    <property type="match status" value="1"/>
</dbReference>
<keyword evidence="1" id="KW-0805">Transcription regulation</keyword>
<dbReference type="CDD" id="cd07377">
    <property type="entry name" value="WHTH_GntR"/>
    <property type="match status" value="1"/>
</dbReference>
<dbReference type="SMART" id="SM00895">
    <property type="entry name" value="FCD"/>
    <property type="match status" value="1"/>
</dbReference>
<evidence type="ECO:0000259" key="4">
    <source>
        <dbReference type="PROSITE" id="PS50949"/>
    </source>
</evidence>
<gene>
    <name evidence="5" type="ORF">IAA69_03635</name>
</gene>
<dbReference type="InterPro" id="IPR036390">
    <property type="entry name" value="WH_DNA-bd_sf"/>
</dbReference>
<dbReference type="InterPro" id="IPR008920">
    <property type="entry name" value="TF_FadR/GntR_C"/>
</dbReference>
<reference evidence="5" key="1">
    <citation type="submission" date="2020-10" db="EMBL/GenBank/DDBJ databases">
        <authorList>
            <person name="Gilroy R."/>
        </authorList>
    </citation>
    <scope>NUCLEOTIDE SEQUENCE</scope>
    <source>
        <strain evidence="5">ChiGjej1B1-2707</strain>
    </source>
</reference>